<evidence type="ECO:0000313" key="4">
    <source>
        <dbReference type="Proteomes" id="UP001479290"/>
    </source>
</evidence>
<reference evidence="3 4" key="1">
    <citation type="submission" date="2024-05" db="EMBL/GenBank/DDBJ databases">
        <title>A high-quality chromosomal-level genome assembly of Topmouth culter (Culter alburnus).</title>
        <authorList>
            <person name="Zhao H."/>
        </authorList>
    </citation>
    <scope>NUCLEOTIDE SEQUENCE [LARGE SCALE GENOMIC DNA]</scope>
    <source>
        <strain evidence="3">CATC2023</strain>
        <tissue evidence="3">Muscle</tissue>
    </source>
</reference>
<organism evidence="3 4">
    <name type="scientific">Culter alburnus</name>
    <name type="common">Topmouth culter</name>
    <dbReference type="NCBI Taxonomy" id="194366"/>
    <lineage>
        <taxon>Eukaryota</taxon>
        <taxon>Metazoa</taxon>
        <taxon>Chordata</taxon>
        <taxon>Craniata</taxon>
        <taxon>Vertebrata</taxon>
        <taxon>Euteleostomi</taxon>
        <taxon>Actinopterygii</taxon>
        <taxon>Neopterygii</taxon>
        <taxon>Teleostei</taxon>
        <taxon>Ostariophysi</taxon>
        <taxon>Cypriniformes</taxon>
        <taxon>Xenocyprididae</taxon>
        <taxon>Xenocypridinae</taxon>
        <taxon>Culter</taxon>
    </lineage>
</organism>
<keyword evidence="4" id="KW-1185">Reference proteome</keyword>
<feature type="coiled-coil region" evidence="1">
    <location>
        <begin position="143"/>
        <end position="170"/>
    </location>
</feature>
<dbReference type="AlphaFoldDB" id="A0AAW2B976"/>
<feature type="compositionally biased region" description="Low complexity" evidence="2">
    <location>
        <begin position="207"/>
        <end position="220"/>
    </location>
</feature>
<evidence type="ECO:0000256" key="1">
    <source>
        <dbReference type="SAM" id="Coils"/>
    </source>
</evidence>
<name>A0AAW2B976_CULAL</name>
<protein>
    <submittedName>
        <fullName evidence="3">Uncharacterized protein</fullName>
    </submittedName>
</protein>
<evidence type="ECO:0000256" key="2">
    <source>
        <dbReference type="SAM" id="MobiDB-lite"/>
    </source>
</evidence>
<dbReference type="Proteomes" id="UP001479290">
    <property type="component" value="Unassembled WGS sequence"/>
</dbReference>
<feature type="region of interest" description="Disordered" evidence="2">
    <location>
        <begin position="190"/>
        <end position="254"/>
    </location>
</feature>
<evidence type="ECO:0000313" key="3">
    <source>
        <dbReference type="EMBL" id="KAK9981821.1"/>
    </source>
</evidence>
<comment type="caution">
    <text evidence="3">The sequence shown here is derived from an EMBL/GenBank/DDBJ whole genome shotgun (WGS) entry which is preliminary data.</text>
</comment>
<keyword evidence="1" id="KW-0175">Coiled coil</keyword>
<accession>A0AAW2B976</accession>
<dbReference type="EMBL" id="JAWDJR010000001">
    <property type="protein sequence ID" value="KAK9981821.1"/>
    <property type="molecule type" value="Genomic_DNA"/>
</dbReference>
<sequence length="254" mass="29785">MSFEAIAKLTDVRAKTFTFNTGDKARILYPSSADDLETRGMESVDSTQERLLRLYQKEMRFELHAKTLSEYYRCERIPRGLRIEKAPTIGKDDPEFCRRWCEILNRCSFDLMLLIVEHTSKESSSVKTSILECEKEIETMYNKEKLEELKKTIQEQLKEFREDLTTFKLRKFRRDTMDYKDNKVYKWFSGSQGKPQVPRSREEPTDSSESYFSSSSTTSSNPKWSFLGTPRRSQRTNTRRGVQPGEVRGGEKDV</sequence>
<gene>
    <name evidence="3" type="ORF">ABG768_001345</name>
</gene>
<proteinExistence type="predicted"/>